<comment type="subcellular location">
    <subcellularLocation>
        <location evidence="1">Membrane</location>
        <topology evidence="1">Multi-pass membrane protein</topology>
    </subcellularLocation>
</comment>
<comment type="similarity">
    <text evidence="6">Belongs to the major facilitator superfamily. Allantoate permease family.</text>
</comment>
<evidence type="ECO:0000256" key="7">
    <source>
        <dbReference type="SAM" id="Phobius"/>
    </source>
</evidence>
<feature type="transmembrane region" description="Helical" evidence="7">
    <location>
        <begin position="95"/>
        <end position="114"/>
    </location>
</feature>
<keyword evidence="9" id="KW-1185">Reference proteome</keyword>
<evidence type="ECO:0000256" key="5">
    <source>
        <dbReference type="ARBA" id="ARBA00023136"/>
    </source>
</evidence>
<evidence type="ECO:0000256" key="6">
    <source>
        <dbReference type="ARBA" id="ARBA00037968"/>
    </source>
</evidence>
<keyword evidence="5 7" id="KW-0472">Membrane</keyword>
<dbReference type="OrthoDB" id="6730379at2759"/>
<keyword evidence="3 7" id="KW-0812">Transmembrane</keyword>
<feature type="transmembrane region" description="Helical" evidence="7">
    <location>
        <begin position="321"/>
        <end position="340"/>
    </location>
</feature>
<dbReference type="Gene3D" id="1.20.1250.20">
    <property type="entry name" value="MFS general substrate transporter like domains"/>
    <property type="match status" value="1"/>
</dbReference>
<dbReference type="AlphaFoldDB" id="A0A1Y1UJG9"/>
<accession>A0A1Y1UJG9</accession>
<dbReference type="PANTHER" id="PTHR43791:SF103">
    <property type="entry name" value="MAJOR FACILITATOR SUPERFAMILY (MFS) PROFILE DOMAIN-CONTAINING PROTEIN-RELATED"/>
    <property type="match status" value="1"/>
</dbReference>
<comment type="caution">
    <text evidence="8">The sequence shown here is derived from an EMBL/GenBank/DDBJ whole genome shotgun (WGS) entry which is preliminary data.</text>
</comment>
<keyword evidence="4 7" id="KW-1133">Transmembrane helix</keyword>
<feature type="transmembrane region" description="Helical" evidence="7">
    <location>
        <begin position="352"/>
        <end position="373"/>
    </location>
</feature>
<feature type="transmembrane region" description="Helical" evidence="7">
    <location>
        <begin position="291"/>
        <end position="309"/>
    </location>
</feature>
<dbReference type="SUPFAM" id="SSF103473">
    <property type="entry name" value="MFS general substrate transporter"/>
    <property type="match status" value="1"/>
</dbReference>
<proteinExistence type="inferred from homology"/>
<sequence length="475" mass="52798">MNDKGEKVQLDTITPEEEKKVLRKIDLIVLPLFFLIYGFQYLDKIALSYAAIFGMKTDLHLVGQDYSWCASIFYFGQLASEFIAIKALHIFPIKLYVGVTVVAWGAIMMCNATPHDFGGLMVARFFLGLMEGSVAPAFVVLISHWYRKHEHPLRIAVFVTADAVAQIVGALLLFALGGVDSAAIAGWRISFLVAGTLTILIGGIFLLVVPVSPHAAWFLNEREKYVAVERVAREHASGQHSEWRWDQMYETLRDPLFYLIFTWAFCICATSVVSFGSIVINGFGFSPLKTVIVGLPGPAIQITTIWLAVLATRIWKGARGFIQTAFILPPLIGVIMLQTLPYERKWALTGGYWLATCNSSVFVINMSLISSNIKGHTRKSLCSSVYFIGYAVGCVVGPQLFISVEAPLYPTAMRTIAGLYVVFIIAQLTFMGLNWKENRRRDKLAAGGMERAIHRPAAGEDNETDKEDLGFRYVL</sequence>
<dbReference type="InterPro" id="IPR036259">
    <property type="entry name" value="MFS_trans_sf"/>
</dbReference>
<evidence type="ECO:0000256" key="3">
    <source>
        <dbReference type="ARBA" id="ARBA00022692"/>
    </source>
</evidence>
<evidence type="ECO:0000256" key="4">
    <source>
        <dbReference type="ARBA" id="ARBA00022989"/>
    </source>
</evidence>
<dbReference type="InParanoid" id="A0A1Y1UJG9"/>
<protein>
    <submittedName>
        <fullName evidence="8">Pantothenate transporter</fullName>
    </submittedName>
</protein>
<dbReference type="PANTHER" id="PTHR43791">
    <property type="entry name" value="PERMEASE-RELATED"/>
    <property type="match status" value="1"/>
</dbReference>
<evidence type="ECO:0000256" key="1">
    <source>
        <dbReference type="ARBA" id="ARBA00004141"/>
    </source>
</evidence>
<feature type="transmembrane region" description="Helical" evidence="7">
    <location>
        <begin position="65"/>
        <end position="83"/>
    </location>
</feature>
<feature type="transmembrane region" description="Helical" evidence="7">
    <location>
        <begin position="385"/>
        <end position="404"/>
    </location>
</feature>
<feature type="transmembrane region" description="Helical" evidence="7">
    <location>
        <begin position="120"/>
        <end position="143"/>
    </location>
</feature>
<evidence type="ECO:0000256" key="2">
    <source>
        <dbReference type="ARBA" id="ARBA00022448"/>
    </source>
</evidence>
<dbReference type="STRING" id="4999.A0A1Y1UJG9"/>
<dbReference type="EMBL" id="NBSH01000004">
    <property type="protein sequence ID" value="ORX38210.1"/>
    <property type="molecule type" value="Genomic_DNA"/>
</dbReference>
<dbReference type="GO" id="GO:0022857">
    <property type="term" value="F:transmembrane transporter activity"/>
    <property type="evidence" value="ECO:0007669"/>
    <property type="project" value="InterPro"/>
</dbReference>
<gene>
    <name evidence="8" type="ORF">BD324DRAFT_577465</name>
</gene>
<dbReference type="FunCoup" id="A0A1Y1UJG9">
    <property type="interactions" value="54"/>
</dbReference>
<keyword evidence="2" id="KW-0813">Transport</keyword>
<feature type="transmembrane region" description="Helical" evidence="7">
    <location>
        <begin position="189"/>
        <end position="209"/>
    </location>
</feature>
<dbReference type="FunFam" id="1.20.1250.20:FF:000064">
    <property type="entry name" value="MFS allantoate transporter"/>
    <property type="match status" value="1"/>
</dbReference>
<dbReference type="RefSeq" id="XP_021872132.1">
    <property type="nucleotide sequence ID" value="XM_022013260.1"/>
</dbReference>
<evidence type="ECO:0000313" key="9">
    <source>
        <dbReference type="Proteomes" id="UP000193218"/>
    </source>
</evidence>
<dbReference type="InterPro" id="IPR011701">
    <property type="entry name" value="MFS"/>
</dbReference>
<reference evidence="8 9" key="1">
    <citation type="submission" date="2017-03" db="EMBL/GenBank/DDBJ databases">
        <title>Widespread Adenine N6-methylation of Active Genes in Fungi.</title>
        <authorList>
            <consortium name="DOE Joint Genome Institute"/>
            <person name="Mondo S.J."/>
            <person name="Dannebaum R.O."/>
            <person name="Kuo R.C."/>
            <person name="Louie K.B."/>
            <person name="Bewick A.J."/>
            <person name="Labutti K."/>
            <person name="Haridas S."/>
            <person name="Kuo A."/>
            <person name="Salamov A."/>
            <person name="Ahrendt S.R."/>
            <person name="Lau R."/>
            <person name="Bowen B.P."/>
            <person name="Lipzen A."/>
            <person name="Sullivan W."/>
            <person name="Andreopoulos W.B."/>
            <person name="Clum A."/>
            <person name="Lindquist E."/>
            <person name="Daum C."/>
            <person name="Northen T.R."/>
            <person name="Ramamoorthy G."/>
            <person name="Schmitz R.J."/>
            <person name="Gryganskyi A."/>
            <person name="Culley D."/>
            <person name="Magnuson J."/>
            <person name="James T.Y."/>
            <person name="O'Malley M.A."/>
            <person name="Stajich J.E."/>
            <person name="Spatafora J.W."/>
            <person name="Visel A."/>
            <person name="Grigoriev I.V."/>
        </authorList>
    </citation>
    <scope>NUCLEOTIDE SEQUENCE [LARGE SCALE GENOMIC DNA]</scope>
    <source>
        <strain evidence="8 9">NRRL Y-17943</strain>
    </source>
</reference>
<organism evidence="8 9">
    <name type="scientific">Kockovaella imperatae</name>
    <dbReference type="NCBI Taxonomy" id="4999"/>
    <lineage>
        <taxon>Eukaryota</taxon>
        <taxon>Fungi</taxon>
        <taxon>Dikarya</taxon>
        <taxon>Basidiomycota</taxon>
        <taxon>Agaricomycotina</taxon>
        <taxon>Tremellomycetes</taxon>
        <taxon>Tremellales</taxon>
        <taxon>Cuniculitremaceae</taxon>
        <taxon>Kockovaella</taxon>
    </lineage>
</organism>
<name>A0A1Y1UJG9_9TREE</name>
<feature type="transmembrane region" description="Helical" evidence="7">
    <location>
        <begin position="155"/>
        <end position="177"/>
    </location>
</feature>
<feature type="transmembrane region" description="Helical" evidence="7">
    <location>
        <begin position="416"/>
        <end position="435"/>
    </location>
</feature>
<feature type="transmembrane region" description="Helical" evidence="7">
    <location>
        <begin position="256"/>
        <end position="279"/>
    </location>
</feature>
<dbReference type="GeneID" id="33555068"/>
<evidence type="ECO:0000313" key="8">
    <source>
        <dbReference type="EMBL" id="ORX38210.1"/>
    </source>
</evidence>
<dbReference type="GO" id="GO:0016020">
    <property type="term" value="C:membrane"/>
    <property type="evidence" value="ECO:0007669"/>
    <property type="project" value="UniProtKB-SubCell"/>
</dbReference>
<dbReference type="Proteomes" id="UP000193218">
    <property type="component" value="Unassembled WGS sequence"/>
</dbReference>
<dbReference type="Pfam" id="PF07690">
    <property type="entry name" value="MFS_1"/>
    <property type="match status" value="1"/>
</dbReference>